<dbReference type="InterPro" id="IPR037401">
    <property type="entry name" value="SnoaL-like"/>
</dbReference>
<dbReference type="Pfam" id="PF13474">
    <property type="entry name" value="SnoaL_3"/>
    <property type="match status" value="1"/>
</dbReference>
<dbReference type="Gene3D" id="3.10.450.50">
    <property type="match status" value="1"/>
</dbReference>
<sequence length="159" mass="17844">MTDEQTTAVADLHTDWVFGWDVEEDGPPFVFRERAGRFYDWETDDAALYDDFDPGHRIARGPAEYGDIWQPAFRRMRSARHGVADGPRVVVDGSLAASTLVFVARLEMLDGTVTGVRTNSSLVWRRRPDGWRIVREHNSSVVLGADEIEPAMAAARPGR</sequence>
<dbReference type="OrthoDB" id="981191at2"/>
<keyword evidence="3" id="KW-1185">Reference proteome</keyword>
<reference evidence="2 3" key="1">
    <citation type="submission" date="2019-03" db="EMBL/GenBank/DDBJ databases">
        <title>Genomic Encyclopedia of Type Strains, Phase IV (KMG-IV): sequencing the most valuable type-strain genomes for metagenomic binning, comparative biology and taxonomic classification.</title>
        <authorList>
            <person name="Goeker M."/>
        </authorList>
    </citation>
    <scope>NUCLEOTIDE SEQUENCE [LARGE SCALE GENOMIC DNA]</scope>
    <source>
        <strain evidence="2 3">DSM 46770</strain>
    </source>
</reference>
<name>A0A4R6V380_9ACTN</name>
<evidence type="ECO:0000313" key="2">
    <source>
        <dbReference type="EMBL" id="TDQ52987.1"/>
    </source>
</evidence>
<dbReference type="RefSeq" id="WP_133741102.1">
    <property type="nucleotide sequence ID" value="NZ_SNYN01000005.1"/>
</dbReference>
<evidence type="ECO:0000259" key="1">
    <source>
        <dbReference type="Pfam" id="PF13474"/>
    </source>
</evidence>
<dbReference type="EMBL" id="SNYN01000005">
    <property type="protein sequence ID" value="TDQ52987.1"/>
    <property type="molecule type" value="Genomic_DNA"/>
</dbReference>
<proteinExistence type="predicted"/>
<dbReference type="InterPro" id="IPR032710">
    <property type="entry name" value="NTF2-like_dom_sf"/>
</dbReference>
<protein>
    <submittedName>
        <fullName evidence="2">SnoaL-like protein</fullName>
    </submittedName>
</protein>
<dbReference type="Proteomes" id="UP000295281">
    <property type="component" value="Unassembled WGS sequence"/>
</dbReference>
<evidence type="ECO:0000313" key="3">
    <source>
        <dbReference type="Proteomes" id="UP000295281"/>
    </source>
</evidence>
<organism evidence="2 3">
    <name type="scientific">Actinorugispora endophytica</name>
    <dbReference type="NCBI Taxonomy" id="1605990"/>
    <lineage>
        <taxon>Bacteria</taxon>
        <taxon>Bacillati</taxon>
        <taxon>Actinomycetota</taxon>
        <taxon>Actinomycetes</taxon>
        <taxon>Streptosporangiales</taxon>
        <taxon>Nocardiopsidaceae</taxon>
        <taxon>Actinorugispora</taxon>
    </lineage>
</organism>
<comment type="caution">
    <text evidence="2">The sequence shown here is derived from an EMBL/GenBank/DDBJ whole genome shotgun (WGS) entry which is preliminary data.</text>
</comment>
<feature type="domain" description="SnoaL-like" evidence="1">
    <location>
        <begin position="54"/>
        <end position="141"/>
    </location>
</feature>
<dbReference type="AlphaFoldDB" id="A0A4R6V380"/>
<dbReference type="SUPFAM" id="SSF54427">
    <property type="entry name" value="NTF2-like"/>
    <property type="match status" value="1"/>
</dbReference>
<accession>A0A4R6V380</accession>
<gene>
    <name evidence="2" type="ORF">EV190_105104</name>
</gene>